<sequence length="251" mass="28729">MRFEDLINKKASRLSENDTQLLSYLITHRDSVMDMTSREISNAAFTSPATLTRVSQKLGFNGFSELRYFLKHEGDGEAPAETGYMTSLVNDMTDTISLLEQTNLTPLVKAIHNAKRVYLYGTDWGEKRACELLARNFLACRLHMYTVPSITEFKWALNDVGPEDLIIVISFSGENDELIKSLLKLELHKTPFISITPLSKNSLSSRATFNLYYVSTQLRISAVEDTEYNYFSTLEYVADALFRYFLDIYKM</sequence>
<dbReference type="GO" id="GO:0003677">
    <property type="term" value="F:DNA binding"/>
    <property type="evidence" value="ECO:0007669"/>
    <property type="project" value="UniProtKB-KW"/>
</dbReference>
<dbReference type="CDD" id="cd05013">
    <property type="entry name" value="SIS_RpiR"/>
    <property type="match status" value="1"/>
</dbReference>
<evidence type="ECO:0000313" key="6">
    <source>
        <dbReference type="Proteomes" id="UP000284123"/>
    </source>
</evidence>
<dbReference type="GO" id="GO:1901135">
    <property type="term" value="P:carbohydrate derivative metabolic process"/>
    <property type="evidence" value="ECO:0007669"/>
    <property type="project" value="InterPro"/>
</dbReference>
<reference evidence="5 6" key="1">
    <citation type="journal article" date="2018" name="Front. Microbiol.">
        <title>Conversion of Methionine to Cysteine in Lactobacillus paracasei Depends on the Highly Mobile cysK-ctl-cysE Gene Cluster.</title>
        <authorList>
            <person name="Wuthrich D."/>
            <person name="Irmler S."/>
            <person name="Berthoud H."/>
            <person name="Guggenbuhl B."/>
            <person name="Eugster E."/>
            <person name="Bruggmann R."/>
        </authorList>
    </citation>
    <scope>NUCLEOTIDE SEQUENCE [LARGE SCALE GENOMIC DNA]</scope>
    <source>
        <strain evidence="5 6">FAM6012</strain>
    </source>
</reference>
<dbReference type="InterPro" id="IPR035472">
    <property type="entry name" value="RpiR-like_SIS"/>
</dbReference>
<dbReference type="InterPro" id="IPR001347">
    <property type="entry name" value="SIS_dom"/>
</dbReference>
<name>A0A8B3GNU7_LACPA</name>
<dbReference type="PANTHER" id="PTHR30514:SF1">
    <property type="entry name" value="HTH-TYPE TRANSCRIPTIONAL REGULATOR HEXR-RELATED"/>
    <property type="match status" value="1"/>
</dbReference>
<gene>
    <name evidence="5" type="ORF">FAM6012_02977</name>
</gene>
<dbReference type="EMBL" id="LKGI01000120">
    <property type="protein sequence ID" value="RNE25685.1"/>
    <property type="molecule type" value="Genomic_DNA"/>
</dbReference>
<dbReference type="Pfam" id="PF01418">
    <property type="entry name" value="HTH_6"/>
    <property type="match status" value="1"/>
</dbReference>
<keyword evidence="1" id="KW-0805">Transcription regulation</keyword>
<keyword evidence="2" id="KW-0238">DNA-binding</keyword>
<evidence type="ECO:0000256" key="2">
    <source>
        <dbReference type="ARBA" id="ARBA00023125"/>
    </source>
</evidence>
<evidence type="ECO:0000256" key="1">
    <source>
        <dbReference type="ARBA" id="ARBA00023015"/>
    </source>
</evidence>
<dbReference type="InterPro" id="IPR009057">
    <property type="entry name" value="Homeodomain-like_sf"/>
</dbReference>
<dbReference type="RefSeq" id="WP_123019951.1">
    <property type="nucleotide sequence ID" value="NZ_JAUCAH010000083.1"/>
</dbReference>
<dbReference type="InterPro" id="IPR000281">
    <property type="entry name" value="HTH_RpiR"/>
</dbReference>
<comment type="caution">
    <text evidence="5">The sequence shown here is derived from an EMBL/GenBank/DDBJ whole genome shotgun (WGS) entry which is preliminary data.</text>
</comment>
<keyword evidence="3" id="KW-0804">Transcription</keyword>
<dbReference type="InterPro" id="IPR046348">
    <property type="entry name" value="SIS_dom_sf"/>
</dbReference>
<dbReference type="PANTHER" id="PTHR30514">
    <property type="entry name" value="GLUCOKINASE"/>
    <property type="match status" value="1"/>
</dbReference>
<dbReference type="InterPro" id="IPR036388">
    <property type="entry name" value="WH-like_DNA-bd_sf"/>
</dbReference>
<protein>
    <submittedName>
        <fullName evidence="5">Glv operon regulatory protein</fullName>
    </submittedName>
</protein>
<evidence type="ECO:0000313" key="5">
    <source>
        <dbReference type="EMBL" id="RNE25685.1"/>
    </source>
</evidence>
<evidence type="ECO:0000256" key="3">
    <source>
        <dbReference type="ARBA" id="ARBA00023163"/>
    </source>
</evidence>
<dbReference type="Pfam" id="PF01380">
    <property type="entry name" value="SIS"/>
    <property type="match status" value="1"/>
</dbReference>
<accession>A0A8B3GNU7</accession>
<dbReference type="GO" id="GO:0003700">
    <property type="term" value="F:DNA-binding transcription factor activity"/>
    <property type="evidence" value="ECO:0007669"/>
    <property type="project" value="InterPro"/>
</dbReference>
<dbReference type="Proteomes" id="UP000284123">
    <property type="component" value="Unassembled WGS sequence"/>
</dbReference>
<feature type="domain" description="HTH rpiR-type" evidence="4">
    <location>
        <begin position="1"/>
        <end position="77"/>
    </location>
</feature>
<dbReference type="PROSITE" id="PS51071">
    <property type="entry name" value="HTH_RPIR"/>
    <property type="match status" value="1"/>
</dbReference>
<dbReference type="InterPro" id="IPR047640">
    <property type="entry name" value="RpiR-like"/>
</dbReference>
<dbReference type="Gene3D" id="1.10.10.10">
    <property type="entry name" value="Winged helix-like DNA-binding domain superfamily/Winged helix DNA-binding domain"/>
    <property type="match status" value="1"/>
</dbReference>
<dbReference type="Gene3D" id="3.40.50.10490">
    <property type="entry name" value="Glucose-6-phosphate isomerase like protein, domain 1"/>
    <property type="match status" value="1"/>
</dbReference>
<dbReference type="SUPFAM" id="SSF53697">
    <property type="entry name" value="SIS domain"/>
    <property type="match status" value="1"/>
</dbReference>
<evidence type="ECO:0000259" key="4">
    <source>
        <dbReference type="PROSITE" id="PS51071"/>
    </source>
</evidence>
<proteinExistence type="predicted"/>
<dbReference type="GO" id="GO:0097367">
    <property type="term" value="F:carbohydrate derivative binding"/>
    <property type="evidence" value="ECO:0007669"/>
    <property type="project" value="InterPro"/>
</dbReference>
<dbReference type="AlphaFoldDB" id="A0A8B3GNU7"/>
<dbReference type="SUPFAM" id="SSF46689">
    <property type="entry name" value="Homeodomain-like"/>
    <property type="match status" value="1"/>
</dbReference>
<organism evidence="5 6">
    <name type="scientific">Lacticaseibacillus paracasei</name>
    <name type="common">Lactobacillus paracasei</name>
    <dbReference type="NCBI Taxonomy" id="1597"/>
    <lineage>
        <taxon>Bacteria</taxon>
        <taxon>Bacillati</taxon>
        <taxon>Bacillota</taxon>
        <taxon>Bacilli</taxon>
        <taxon>Lactobacillales</taxon>
        <taxon>Lactobacillaceae</taxon>
        <taxon>Lacticaseibacillus</taxon>
    </lineage>
</organism>